<comment type="caution">
    <text evidence="1">The sequence shown here is derived from an EMBL/GenBank/DDBJ whole genome shotgun (WGS) entry which is preliminary data.</text>
</comment>
<evidence type="ECO:0000313" key="2">
    <source>
        <dbReference type="Proteomes" id="UP000315498"/>
    </source>
</evidence>
<dbReference type="Gene3D" id="3.30.420.40">
    <property type="match status" value="2"/>
</dbReference>
<dbReference type="GO" id="GO:0006040">
    <property type="term" value="P:amino sugar metabolic process"/>
    <property type="evidence" value="ECO:0007669"/>
    <property type="project" value="InterPro"/>
</dbReference>
<dbReference type="Pfam" id="PF03702">
    <property type="entry name" value="AnmK"/>
    <property type="match status" value="1"/>
</dbReference>
<evidence type="ECO:0008006" key="3">
    <source>
        <dbReference type="Google" id="ProtNLM"/>
    </source>
</evidence>
<name>A0A520MT62_9GAMM</name>
<dbReference type="InterPro" id="IPR043129">
    <property type="entry name" value="ATPase_NBD"/>
</dbReference>
<sequence>MIILICLVNIALSNMNNYFIGLMTGTSADALDGCIVSFDGEFKLIQTQSLELDNSYKKDYEWSIKNGYKTIEESKTLAELEKILNKKSVELVNNLIKKANLNISDISYVGFSGQTVFHTNNKSYQIGDPRFLANESRINVISDFRNHDIKNGGIGAPLIPAFHKYLYSENDKKKLVFNIGGIANGTFLKNGEISLASDVGPGNCLLDLVSKEKFNTSFDNNGDEASKGKINLELLDQLLSGSNQMQYPRADDKKDYYKIFNNTFLEINKNSLLRTLSEFTAEKIKDFYDFCGQPDEVIFHGGGTKNLFLMNLIKSKLSTSIKTTDNEIPSKYVEAAGFAYLAYLKKGEIFEIK</sequence>
<reference evidence="1 2" key="1">
    <citation type="submission" date="2019-02" db="EMBL/GenBank/DDBJ databases">
        <title>Prokaryotic population dynamics and viral predation in marine succession experiment using metagenomics: the confinement effect.</title>
        <authorList>
            <person name="Haro-Moreno J.M."/>
            <person name="Rodriguez-Valera F."/>
            <person name="Lopez-Perez M."/>
        </authorList>
    </citation>
    <scope>NUCLEOTIDE SEQUENCE [LARGE SCALE GENOMIC DNA]</scope>
    <source>
        <strain evidence="1">MED-G161</strain>
    </source>
</reference>
<accession>A0A520MT62</accession>
<protein>
    <recommendedName>
        <fullName evidence="3">Anhydro-N-acetylmuramic acid kinase</fullName>
    </recommendedName>
</protein>
<proteinExistence type="predicted"/>
<dbReference type="InterPro" id="IPR005338">
    <property type="entry name" value="Anhydro_N_Ac-Mur_kinase"/>
</dbReference>
<organism evidence="1 2">
    <name type="scientific">SAR86 cluster bacterium</name>
    <dbReference type="NCBI Taxonomy" id="2030880"/>
    <lineage>
        <taxon>Bacteria</taxon>
        <taxon>Pseudomonadati</taxon>
        <taxon>Pseudomonadota</taxon>
        <taxon>Gammaproteobacteria</taxon>
        <taxon>SAR86 cluster</taxon>
    </lineage>
</organism>
<dbReference type="AlphaFoldDB" id="A0A520MT62"/>
<dbReference type="PANTHER" id="PTHR30605">
    <property type="entry name" value="ANHYDRO-N-ACETYLMURAMIC ACID KINASE"/>
    <property type="match status" value="1"/>
</dbReference>
<dbReference type="GO" id="GO:0016773">
    <property type="term" value="F:phosphotransferase activity, alcohol group as acceptor"/>
    <property type="evidence" value="ECO:0007669"/>
    <property type="project" value="InterPro"/>
</dbReference>
<evidence type="ECO:0000313" key="1">
    <source>
        <dbReference type="EMBL" id="RZO24411.1"/>
    </source>
</evidence>
<dbReference type="GO" id="GO:0005524">
    <property type="term" value="F:ATP binding"/>
    <property type="evidence" value="ECO:0007669"/>
    <property type="project" value="InterPro"/>
</dbReference>
<dbReference type="SUPFAM" id="SSF53067">
    <property type="entry name" value="Actin-like ATPase domain"/>
    <property type="match status" value="1"/>
</dbReference>
<dbReference type="Proteomes" id="UP000315498">
    <property type="component" value="Unassembled WGS sequence"/>
</dbReference>
<dbReference type="EMBL" id="SHBG01000020">
    <property type="protein sequence ID" value="RZO24411.1"/>
    <property type="molecule type" value="Genomic_DNA"/>
</dbReference>
<dbReference type="GO" id="GO:0009254">
    <property type="term" value="P:peptidoglycan turnover"/>
    <property type="evidence" value="ECO:0007669"/>
    <property type="project" value="InterPro"/>
</dbReference>
<gene>
    <name evidence="1" type="ORF">EVA94_02700</name>
</gene>
<dbReference type="PANTHER" id="PTHR30605:SF0">
    <property type="entry name" value="ANHYDRO-N-ACETYLMURAMIC ACID KINASE"/>
    <property type="match status" value="1"/>
</dbReference>